<dbReference type="Proteomes" id="UP000192940">
    <property type="component" value="Chromosome I"/>
</dbReference>
<name>A0A1X7HN48_9BACL</name>
<accession>A0A1X7HN48</accession>
<dbReference type="RefSeq" id="WP_208915332.1">
    <property type="nucleotide sequence ID" value="NZ_LT840184.1"/>
</dbReference>
<evidence type="ECO:0000313" key="2">
    <source>
        <dbReference type="Proteomes" id="UP000192940"/>
    </source>
</evidence>
<evidence type="ECO:0000313" key="1">
    <source>
        <dbReference type="EMBL" id="SMF89315.1"/>
    </source>
</evidence>
<dbReference type="EMBL" id="LT840184">
    <property type="protein sequence ID" value="SMF89315.1"/>
    <property type="molecule type" value="Genomic_DNA"/>
</dbReference>
<dbReference type="AlphaFoldDB" id="A0A1X7HN48"/>
<keyword evidence="2" id="KW-1185">Reference proteome</keyword>
<reference evidence="2" key="1">
    <citation type="submission" date="2017-04" db="EMBL/GenBank/DDBJ databases">
        <authorList>
            <person name="Varghese N."/>
            <person name="Submissions S."/>
        </authorList>
    </citation>
    <scope>NUCLEOTIDE SEQUENCE [LARGE SCALE GENOMIC DNA]</scope>
    <source>
        <strain evidence="2">N3/975</strain>
    </source>
</reference>
<sequence>MSETKISQHTAILLEHARKCGLQAEELLQAIRSGQVEAFHVAQNGHFDYTELFSYAEQHGEDLEKAETEGYRITFNTRNGLKIWLEEAFHLSSESDFSVGEGIIEGLPLQEEQLERLKQTMAVNWTIAEVGKNEQGYNVKLTVRGLQ</sequence>
<proteinExistence type="predicted"/>
<organism evidence="1 2">
    <name type="scientific">Paenibacillus uliginis N3/975</name>
    <dbReference type="NCBI Taxonomy" id="1313296"/>
    <lineage>
        <taxon>Bacteria</taxon>
        <taxon>Bacillati</taxon>
        <taxon>Bacillota</taxon>
        <taxon>Bacilli</taxon>
        <taxon>Bacillales</taxon>
        <taxon>Paenibacillaceae</taxon>
        <taxon>Paenibacillus</taxon>
    </lineage>
</organism>
<protein>
    <submittedName>
        <fullName evidence="1">Uncharacterized protein</fullName>
    </submittedName>
</protein>
<gene>
    <name evidence="1" type="ORF">SAMN05661091_4603</name>
</gene>